<evidence type="ECO:0000313" key="5">
    <source>
        <dbReference type="Proteomes" id="UP000277858"/>
    </source>
</evidence>
<sequence>MVMAAALAMTGCGSSAKAASPAAGGDVDVPASSQAATTLTSLQRTSHTVVPAKTSAGNGTAAAALATLPIKGRAPKTGYSRAQFGPAWADVNHNGCDTRNDILARDLHSRTVRAGTHGCIITSGVLNDPYTARTIRFTRGEKTSTAVQIDHVVALSDAWQTGAQKLSASARQSLANDPLELLAVDGPSNERKSDGDAATWLPANKAFRCQYVSRQVAVKVRYKLWVTKAEHDAIARVLSGCKGQKLATAAAPIVVWKTAAAAKVPAKKAPAKKAVVKKAAAKKVAKKAPVKKAVKKTVRKAAPKKTAKKVVRKAAPKRVVKKAAPKRVVKKAVHKKAPAKKVVRKSSSVYYKNCAAARKAGAAPLHRWSPGYRSGLDRDNDGVACE</sequence>
<dbReference type="AlphaFoldDB" id="A0A3S4YWT9"/>
<keyword evidence="2" id="KW-0732">Signal</keyword>
<feature type="region of interest" description="Disordered" evidence="1">
    <location>
        <begin position="359"/>
        <end position="386"/>
    </location>
</feature>
<dbReference type="EMBL" id="LR134473">
    <property type="protein sequence ID" value="VEI03009.1"/>
    <property type="molecule type" value="Genomic_DNA"/>
</dbReference>
<keyword evidence="5" id="KW-1185">Reference proteome</keyword>
<evidence type="ECO:0000256" key="1">
    <source>
        <dbReference type="SAM" id="MobiDB-lite"/>
    </source>
</evidence>
<dbReference type="Pfam" id="PF05901">
    <property type="entry name" value="Excalibur"/>
    <property type="match status" value="1"/>
</dbReference>
<dbReference type="PANTHER" id="PTHR24094">
    <property type="entry name" value="SECRETED PROTEIN"/>
    <property type="match status" value="1"/>
</dbReference>
<dbReference type="SMART" id="SM00894">
    <property type="entry name" value="Excalibur"/>
    <property type="match status" value="1"/>
</dbReference>
<feature type="compositionally biased region" description="Basic and acidic residues" evidence="1">
    <location>
        <begin position="375"/>
        <end position="386"/>
    </location>
</feature>
<name>A0A3S4YWT9_9ACTN</name>
<feature type="signal peptide" evidence="2">
    <location>
        <begin position="1"/>
        <end position="18"/>
    </location>
</feature>
<accession>A0A3S4YWT9</accession>
<evidence type="ECO:0000313" key="4">
    <source>
        <dbReference type="EMBL" id="VEI03009.1"/>
    </source>
</evidence>
<protein>
    <submittedName>
        <fullName evidence="4">Domain of uncharacterized function (DUF1994)</fullName>
    </submittedName>
</protein>
<evidence type="ECO:0000256" key="2">
    <source>
        <dbReference type="SAM" id="SignalP"/>
    </source>
</evidence>
<organism evidence="4 5">
    <name type="scientific">Acidipropionibacterium jensenii</name>
    <dbReference type="NCBI Taxonomy" id="1749"/>
    <lineage>
        <taxon>Bacteria</taxon>
        <taxon>Bacillati</taxon>
        <taxon>Actinomycetota</taxon>
        <taxon>Actinomycetes</taxon>
        <taxon>Propionibacteriales</taxon>
        <taxon>Propionibacteriaceae</taxon>
        <taxon>Acidipropionibacterium</taxon>
    </lineage>
</organism>
<reference evidence="4 5" key="1">
    <citation type="submission" date="2018-12" db="EMBL/GenBank/DDBJ databases">
        <authorList>
            <consortium name="Pathogen Informatics"/>
        </authorList>
    </citation>
    <scope>NUCLEOTIDE SEQUENCE [LARGE SCALE GENOMIC DNA]</scope>
    <source>
        <strain evidence="4 5">NCTC13652</strain>
    </source>
</reference>
<dbReference type="InterPro" id="IPR011089">
    <property type="entry name" value="GmrSD_C"/>
</dbReference>
<dbReference type="PANTHER" id="PTHR24094:SF15">
    <property type="entry name" value="AMP-DEPENDENT SYNTHETASE_LIGASE DOMAIN-CONTAINING PROTEIN-RELATED"/>
    <property type="match status" value="1"/>
</dbReference>
<dbReference type="STRING" id="1122997.GCA_000425285_02661"/>
<proteinExistence type="predicted"/>
<dbReference type="Proteomes" id="UP000277858">
    <property type="component" value="Chromosome"/>
</dbReference>
<dbReference type="InterPro" id="IPR008613">
    <property type="entry name" value="Excalibur_Ca-bd_domain"/>
</dbReference>
<feature type="domain" description="Excalibur calcium-binding" evidence="3">
    <location>
        <begin position="350"/>
        <end position="386"/>
    </location>
</feature>
<feature type="chain" id="PRO_5018588576" evidence="2">
    <location>
        <begin position="19"/>
        <end position="386"/>
    </location>
</feature>
<gene>
    <name evidence="4" type="ORF">NCTC13652_01207</name>
</gene>
<dbReference type="Pfam" id="PF07510">
    <property type="entry name" value="GmrSD_C"/>
    <property type="match status" value="1"/>
</dbReference>
<evidence type="ECO:0000259" key="3">
    <source>
        <dbReference type="SMART" id="SM00894"/>
    </source>
</evidence>